<name>A0A6L2P8E4_COPFO</name>
<reference evidence="2" key="1">
    <citation type="submission" date="2020-01" db="EMBL/GenBank/DDBJ databases">
        <title>Draft genome sequence of the Termite Coptotermes fromosanus.</title>
        <authorList>
            <person name="Itakura S."/>
            <person name="Yosikawa Y."/>
            <person name="Umezawa K."/>
        </authorList>
    </citation>
    <scope>NUCLEOTIDE SEQUENCE [LARGE SCALE GENOMIC DNA]</scope>
</reference>
<dbReference type="Proteomes" id="UP000502823">
    <property type="component" value="Unassembled WGS sequence"/>
</dbReference>
<comment type="caution">
    <text evidence="1">The sequence shown here is derived from an EMBL/GenBank/DDBJ whole genome shotgun (WGS) entry which is preliminary data.</text>
</comment>
<dbReference type="InterPro" id="IPR013783">
    <property type="entry name" value="Ig-like_fold"/>
</dbReference>
<protein>
    <recommendedName>
        <fullName evidence="3">Ig-like domain-containing protein</fullName>
    </recommendedName>
</protein>
<dbReference type="EMBL" id="BLKM01009860">
    <property type="protein sequence ID" value="GFG28459.1"/>
    <property type="molecule type" value="Genomic_DNA"/>
</dbReference>
<evidence type="ECO:0000313" key="2">
    <source>
        <dbReference type="Proteomes" id="UP000502823"/>
    </source>
</evidence>
<organism evidence="1 2">
    <name type="scientific">Coptotermes formosanus</name>
    <name type="common">Formosan subterranean termite</name>
    <dbReference type="NCBI Taxonomy" id="36987"/>
    <lineage>
        <taxon>Eukaryota</taxon>
        <taxon>Metazoa</taxon>
        <taxon>Ecdysozoa</taxon>
        <taxon>Arthropoda</taxon>
        <taxon>Hexapoda</taxon>
        <taxon>Insecta</taxon>
        <taxon>Pterygota</taxon>
        <taxon>Neoptera</taxon>
        <taxon>Polyneoptera</taxon>
        <taxon>Dictyoptera</taxon>
        <taxon>Blattodea</taxon>
        <taxon>Blattoidea</taxon>
        <taxon>Termitoidae</taxon>
        <taxon>Rhinotermitidae</taxon>
        <taxon>Coptotermes</taxon>
    </lineage>
</organism>
<dbReference type="OrthoDB" id="152385at2759"/>
<dbReference type="Gene3D" id="2.60.40.10">
    <property type="entry name" value="Immunoglobulins"/>
    <property type="match status" value="1"/>
</dbReference>
<sequence length="61" mass="6706">MQDFSVSATGSAVTRGNMAVLRCTVPSFVRDFLSVTSWLQDQKFNIYPSSDGGKIHPNILN</sequence>
<keyword evidence="2" id="KW-1185">Reference proteome</keyword>
<dbReference type="AlphaFoldDB" id="A0A6L2P8E4"/>
<dbReference type="InParanoid" id="A0A6L2P8E4"/>
<evidence type="ECO:0008006" key="3">
    <source>
        <dbReference type="Google" id="ProtNLM"/>
    </source>
</evidence>
<proteinExistence type="predicted"/>
<evidence type="ECO:0000313" key="1">
    <source>
        <dbReference type="EMBL" id="GFG28459.1"/>
    </source>
</evidence>
<accession>A0A6L2P8E4</accession>
<gene>
    <name evidence="1" type="ORF">Cfor_00631</name>
</gene>